<proteinExistence type="inferred from homology"/>
<evidence type="ECO:0000256" key="2">
    <source>
        <dbReference type="ARBA" id="ARBA00022598"/>
    </source>
</evidence>
<keyword evidence="5" id="KW-1185">Reference proteome</keyword>
<dbReference type="InterPro" id="IPR000873">
    <property type="entry name" value="AMP-dep_synth/lig_dom"/>
</dbReference>
<dbReference type="OrthoDB" id="9803968at2"/>
<dbReference type="HOGENOM" id="CLU_000022_45_1_0"/>
<dbReference type="GO" id="GO:0006631">
    <property type="term" value="P:fatty acid metabolic process"/>
    <property type="evidence" value="ECO:0007669"/>
    <property type="project" value="TreeGrafter"/>
</dbReference>
<dbReference type="SUPFAM" id="SSF56801">
    <property type="entry name" value="Acetyl-CoA synthetase-like"/>
    <property type="match status" value="1"/>
</dbReference>
<dbReference type="GO" id="GO:0031956">
    <property type="term" value="F:medium-chain fatty acid-CoA ligase activity"/>
    <property type="evidence" value="ECO:0007669"/>
    <property type="project" value="TreeGrafter"/>
</dbReference>
<dbReference type="KEGG" id="aba:Acid345_2969"/>
<dbReference type="InterPro" id="IPR002123">
    <property type="entry name" value="Plipid/glycerol_acylTrfase"/>
</dbReference>
<dbReference type="RefSeq" id="WP_011523771.1">
    <property type="nucleotide sequence ID" value="NC_008009.1"/>
</dbReference>
<gene>
    <name evidence="4" type="ordered locus">Acid345_2969</name>
</gene>
<dbReference type="InterPro" id="IPR036736">
    <property type="entry name" value="ACP-like_sf"/>
</dbReference>
<dbReference type="STRING" id="204669.Acid345_2969"/>
<dbReference type="PANTHER" id="PTHR43201">
    <property type="entry name" value="ACYL-COA SYNTHETASE"/>
    <property type="match status" value="1"/>
</dbReference>
<dbReference type="Gene3D" id="3.30.300.30">
    <property type="match status" value="1"/>
</dbReference>
<dbReference type="Pfam" id="PF01553">
    <property type="entry name" value="Acyltransferase"/>
    <property type="match status" value="1"/>
</dbReference>
<keyword evidence="2 4" id="KW-0436">Ligase</keyword>
<organism evidence="4 5">
    <name type="scientific">Koribacter versatilis (strain Ellin345)</name>
    <dbReference type="NCBI Taxonomy" id="204669"/>
    <lineage>
        <taxon>Bacteria</taxon>
        <taxon>Pseudomonadati</taxon>
        <taxon>Acidobacteriota</taxon>
        <taxon>Terriglobia</taxon>
        <taxon>Terriglobales</taxon>
        <taxon>Candidatus Korobacteraceae</taxon>
        <taxon>Candidatus Korobacter</taxon>
    </lineage>
</organism>
<dbReference type="Gene3D" id="3.40.50.12780">
    <property type="entry name" value="N-terminal domain of ligase-like"/>
    <property type="match status" value="1"/>
</dbReference>
<dbReference type="eggNOG" id="COG1022">
    <property type="taxonomic scope" value="Bacteria"/>
</dbReference>
<dbReference type="Gene3D" id="1.10.1200.10">
    <property type="entry name" value="ACP-like"/>
    <property type="match status" value="1"/>
</dbReference>
<dbReference type="GO" id="GO:0016746">
    <property type="term" value="F:acyltransferase activity"/>
    <property type="evidence" value="ECO:0007669"/>
    <property type="project" value="InterPro"/>
</dbReference>
<comment type="similarity">
    <text evidence="1">Belongs to the ATP-dependent AMP-binding enzyme family.</text>
</comment>
<dbReference type="EnsemblBacteria" id="ABF41970">
    <property type="protein sequence ID" value="ABF41970"/>
    <property type="gene ID" value="Acid345_2969"/>
</dbReference>
<dbReference type="SUPFAM" id="SSF47336">
    <property type="entry name" value="ACP-like"/>
    <property type="match status" value="1"/>
</dbReference>
<accession>Q1IMD0</accession>
<dbReference type="InterPro" id="IPR009081">
    <property type="entry name" value="PP-bd_ACP"/>
</dbReference>
<evidence type="ECO:0000256" key="1">
    <source>
        <dbReference type="ARBA" id="ARBA00006432"/>
    </source>
</evidence>
<feature type="domain" description="Carrier" evidence="3">
    <location>
        <begin position="530"/>
        <end position="607"/>
    </location>
</feature>
<reference evidence="4 5" key="1">
    <citation type="journal article" date="2009" name="Appl. Environ. Microbiol.">
        <title>Three genomes from the phylum Acidobacteria provide insight into the lifestyles of these microorganisms in soils.</title>
        <authorList>
            <person name="Ward N.L."/>
            <person name="Challacombe J.F."/>
            <person name="Janssen P.H."/>
            <person name="Henrissat B."/>
            <person name="Coutinho P.M."/>
            <person name="Wu M."/>
            <person name="Xie G."/>
            <person name="Haft D.H."/>
            <person name="Sait M."/>
            <person name="Badger J."/>
            <person name="Barabote R.D."/>
            <person name="Bradley B."/>
            <person name="Brettin T.S."/>
            <person name="Brinkac L.M."/>
            <person name="Bruce D."/>
            <person name="Creasy T."/>
            <person name="Daugherty S.C."/>
            <person name="Davidsen T.M."/>
            <person name="DeBoy R.T."/>
            <person name="Detter J.C."/>
            <person name="Dodson R.J."/>
            <person name="Durkin A.S."/>
            <person name="Ganapathy A."/>
            <person name="Gwinn-Giglio M."/>
            <person name="Han C.S."/>
            <person name="Khouri H."/>
            <person name="Kiss H."/>
            <person name="Kothari S.P."/>
            <person name="Madupu R."/>
            <person name="Nelson K.E."/>
            <person name="Nelson W.C."/>
            <person name="Paulsen I."/>
            <person name="Penn K."/>
            <person name="Ren Q."/>
            <person name="Rosovitz M.J."/>
            <person name="Selengut J.D."/>
            <person name="Shrivastava S."/>
            <person name="Sullivan S.A."/>
            <person name="Tapia R."/>
            <person name="Thompson L.S."/>
            <person name="Watkins K.L."/>
            <person name="Yang Q."/>
            <person name="Yu C."/>
            <person name="Zafar N."/>
            <person name="Zhou L."/>
            <person name="Kuske C.R."/>
        </authorList>
    </citation>
    <scope>NUCLEOTIDE SEQUENCE [LARGE SCALE GENOMIC DNA]</scope>
    <source>
        <strain evidence="4 5">Ellin345</strain>
    </source>
</reference>
<dbReference type="Pfam" id="PF00501">
    <property type="entry name" value="AMP-binding"/>
    <property type="match status" value="1"/>
</dbReference>
<dbReference type="PANTHER" id="PTHR43201:SF5">
    <property type="entry name" value="MEDIUM-CHAIN ACYL-COA LIGASE ACSF2, MITOCHONDRIAL"/>
    <property type="match status" value="1"/>
</dbReference>
<dbReference type="eggNOG" id="COG0204">
    <property type="taxonomic scope" value="Bacteria"/>
</dbReference>
<dbReference type="CDD" id="cd07989">
    <property type="entry name" value="LPLAT_AGPAT-like"/>
    <property type="match status" value="1"/>
</dbReference>
<dbReference type="SUPFAM" id="SSF69593">
    <property type="entry name" value="Glycerol-3-phosphate (1)-acyltransferase"/>
    <property type="match status" value="2"/>
</dbReference>
<sequence>MPSESIADFVPAFLKLGRETAFVHRRGYRTVRWTYAEVAALAYRFARELDARQIARGQRVLLWGESGPEWVAVFLGCALRGVVVVPMDQIAAPEFAERVAAEVELPLAVVSRDIRPGPVVAVLPRLVLDDLSDTLAGRSGDAYAPTESAAGDPLEIVFTSGTTAEPKGVVLSHGNVVSNLAPIAREIEKYRKYERWFHPLRFMNALPLSHVFGQFLGIFIPHLLGATVFFPDSLNPGELIKTIKRERISVLIAVPRVLQSLKEKIERDFEAIGELEKFRREWAAADGKHFGVRWWRMRRVHNLFGWKFWAFISGGAALDAETEEFWRRMSFGVVQGYGLTETTSLISLNHPFSIGKKSIGKVLPGREVKLAEDGEILVRGAGVASGYWQGREVRAVGDAEGWFRTGDLGALDEQGNLYFKGRKKDVIVTPAGLNIYPADLEAALRAQPEVKDCVVIGLARGGNDEPCAVLLLQDRAQDPAAMMARANAGLADFQQMRAWFVWPDEDFPRTPTQKPRVNVVKDAVLRAQTPGNAADDGTLGDLITRITGRRADLRPDARLEDDLRLSSLDRVELLSAIEDRYQVDLSDSSLSSATTVGDLEKLLQAPAPKPVERPFPRWAQTVAPVRWVRNLVYSTVTWPYTAIMAKPTVVGRENLEKYAGPLLIVCNHVTYIDLGFVMYALPMRLRYRIATGMLGERLWAMRAGQSSGHRELNAPMSLSPGNLLRRWLNKLDYYLVLALFNVFPLPQQSGVRESFEFAGESADRGFSILVFPEGRRSETGELGEFRSGVGMLAQRLNLPVLPIRIDGLKNLGIAKRHWARKGEIVVRVGTPIVFDAGMTADEITQGIRDAVKGL</sequence>
<dbReference type="SMART" id="SM00563">
    <property type="entry name" value="PlsC"/>
    <property type="match status" value="1"/>
</dbReference>
<dbReference type="AlphaFoldDB" id="Q1IMD0"/>
<dbReference type="EMBL" id="CP000360">
    <property type="protein sequence ID" value="ABF41970.1"/>
    <property type="molecule type" value="Genomic_DNA"/>
</dbReference>
<dbReference type="InterPro" id="IPR042099">
    <property type="entry name" value="ANL_N_sf"/>
</dbReference>
<dbReference type="PROSITE" id="PS50075">
    <property type="entry name" value="CARRIER"/>
    <property type="match status" value="1"/>
</dbReference>
<evidence type="ECO:0000259" key="3">
    <source>
        <dbReference type="PROSITE" id="PS50075"/>
    </source>
</evidence>
<name>Q1IMD0_KORVE</name>
<dbReference type="InterPro" id="IPR045851">
    <property type="entry name" value="AMP-bd_C_sf"/>
</dbReference>
<dbReference type="Proteomes" id="UP000002432">
    <property type="component" value="Chromosome"/>
</dbReference>
<evidence type="ECO:0000313" key="5">
    <source>
        <dbReference type="Proteomes" id="UP000002432"/>
    </source>
</evidence>
<protein>
    <submittedName>
        <fullName evidence="4">AMP-dependent synthetase and ligase</fullName>
    </submittedName>
</protein>
<dbReference type="Pfam" id="PF00550">
    <property type="entry name" value="PP-binding"/>
    <property type="match status" value="1"/>
</dbReference>
<evidence type="ECO:0000313" key="4">
    <source>
        <dbReference type="EMBL" id="ABF41970.1"/>
    </source>
</evidence>